<evidence type="ECO:0000256" key="1">
    <source>
        <dbReference type="SAM" id="MobiDB-lite"/>
    </source>
</evidence>
<keyword evidence="4" id="KW-1185">Reference proteome</keyword>
<feature type="domain" description="Aminoglycoside phosphotransferase" evidence="2">
    <location>
        <begin position="210"/>
        <end position="402"/>
    </location>
</feature>
<dbReference type="Proteomes" id="UP000275385">
    <property type="component" value="Unassembled WGS sequence"/>
</dbReference>
<organism evidence="3 4">
    <name type="scientific">Coniochaeta pulveracea</name>
    <dbReference type="NCBI Taxonomy" id="177199"/>
    <lineage>
        <taxon>Eukaryota</taxon>
        <taxon>Fungi</taxon>
        <taxon>Dikarya</taxon>
        <taxon>Ascomycota</taxon>
        <taxon>Pezizomycotina</taxon>
        <taxon>Sordariomycetes</taxon>
        <taxon>Sordariomycetidae</taxon>
        <taxon>Coniochaetales</taxon>
        <taxon>Coniochaetaceae</taxon>
        <taxon>Coniochaeta</taxon>
    </lineage>
</organism>
<dbReference type="InterPro" id="IPR051678">
    <property type="entry name" value="AGP_Transferase"/>
</dbReference>
<protein>
    <recommendedName>
        <fullName evidence="2">Aminoglycoside phosphotransferase domain-containing protein</fullName>
    </recommendedName>
</protein>
<sequence length="438" mass="48700">MGGSRSEQDYSLRDPNKGRKRKIPDHDAPEPGSDLADSATPSSKKTCGELAIGTTTLKQTGDVKVPALAGVPSKNRLLKPNRKTPAAKWNSQMMSGLEAELLKNPEADIITLLGPRYSQRLKSFKGNRNTNPARAFPAKDIRSILCVTDEATVLSELEPEVTSLLHNGDCLSEAIVYLLANSEVLYEGVSAASVMVFRVNEGIALKVTHSRSLVTEYASLAYLEEHLPSFPTPGPLGLIKFGIFYLLFTTLVPGLTLEKAWPSLAEDQKHSISTQLDKLFSDLRSLPFPENTPLGSVTGAGCIDGRQRVRTNAEPILNVAQFEDFIFFASKGATPVYINFLRSLIPTYPQKCVFTHGDLRPANIIVRQSDTTWNVVGVVDWERSGFYPEYWEAVKMTNNLFPGDRFDWYEYLPRCVSAIQYPIHWLVDRVWDANMENS</sequence>
<dbReference type="Pfam" id="PF01636">
    <property type="entry name" value="APH"/>
    <property type="match status" value="1"/>
</dbReference>
<dbReference type="AlphaFoldDB" id="A0A420YF50"/>
<dbReference type="OrthoDB" id="3250044at2759"/>
<proteinExistence type="predicted"/>
<name>A0A420YF50_9PEZI</name>
<dbReference type="InterPro" id="IPR011009">
    <property type="entry name" value="Kinase-like_dom_sf"/>
</dbReference>
<dbReference type="Gene3D" id="3.90.1200.10">
    <property type="match status" value="1"/>
</dbReference>
<evidence type="ECO:0000259" key="2">
    <source>
        <dbReference type="Pfam" id="PF01636"/>
    </source>
</evidence>
<gene>
    <name evidence="3" type="ORF">DL546_005751</name>
</gene>
<comment type="caution">
    <text evidence="3">The sequence shown here is derived from an EMBL/GenBank/DDBJ whole genome shotgun (WGS) entry which is preliminary data.</text>
</comment>
<dbReference type="PANTHER" id="PTHR21310">
    <property type="entry name" value="AMINOGLYCOSIDE PHOSPHOTRANSFERASE-RELATED-RELATED"/>
    <property type="match status" value="1"/>
</dbReference>
<evidence type="ECO:0000313" key="3">
    <source>
        <dbReference type="EMBL" id="RKU46414.1"/>
    </source>
</evidence>
<dbReference type="STRING" id="177199.A0A420YF50"/>
<dbReference type="PANTHER" id="PTHR21310:SF15">
    <property type="entry name" value="AMINOGLYCOSIDE PHOSPHOTRANSFERASE DOMAIN-CONTAINING PROTEIN"/>
    <property type="match status" value="1"/>
</dbReference>
<feature type="region of interest" description="Disordered" evidence="1">
    <location>
        <begin position="1"/>
        <end position="45"/>
    </location>
</feature>
<evidence type="ECO:0000313" key="4">
    <source>
        <dbReference type="Proteomes" id="UP000275385"/>
    </source>
</evidence>
<feature type="compositionally biased region" description="Basic and acidic residues" evidence="1">
    <location>
        <begin position="1"/>
        <end position="17"/>
    </location>
</feature>
<reference evidence="3 4" key="1">
    <citation type="submission" date="2018-08" db="EMBL/GenBank/DDBJ databases">
        <title>Draft genome of the lignicolous fungus Coniochaeta pulveracea.</title>
        <authorList>
            <person name="Borstlap C.J."/>
            <person name="De Witt R.N."/>
            <person name="Botha A."/>
            <person name="Volschenk H."/>
        </authorList>
    </citation>
    <scope>NUCLEOTIDE SEQUENCE [LARGE SCALE GENOMIC DNA]</scope>
    <source>
        <strain evidence="3 4">CAB683</strain>
    </source>
</reference>
<accession>A0A420YF50</accession>
<dbReference type="InterPro" id="IPR002575">
    <property type="entry name" value="Aminoglycoside_PTrfase"/>
</dbReference>
<dbReference type="EMBL" id="QVQW01000014">
    <property type="protein sequence ID" value="RKU46414.1"/>
    <property type="molecule type" value="Genomic_DNA"/>
</dbReference>
<dbReference type="SUPFAM" id="SSF56112">
    <property type="entry name" value="Protein kinase-like (PK-like)"/>
    <property type="match status" value="1"/>
</dbReference>
<dbReference type="CDD" id="cd05120">
    <property type="entry name" value="APH_ChoK_like"/>
    <property type="match status" value="1"/>
</dbReference>